<feature type="domain" description="TF-B3" evidence="3">
    <location>
        <begin position="331"/>
        <end position="425"/>
    </location>
</feature>
<evidence type="ECO:0000256" key="1">
    <source>
        <dbReference type="SAM" id="MobiDB-lite"/>
    </source>
</evidence>
<proteinExistence type="predicted"/>
<dbReference type="InterPro" id="IPR003340">
    <property type="entry name" value="B3_DNA-bd"/>
</dbReference>
<feature type="region of interest" description="Disordered" evidence="1">
    <location>
        <begin position="262"/>
        <end position="294"/>
    </location>
</feature>
<feature type="non-terminal residue" evidence="4">
    <location>
        <position position="1"/>
    </location>
</feature>
<comment type="caution">
    <text evidence="4">The sequence shown here is derived from an EMBL/GenBank/DDBJ whole genome shotgun (WGS) entry which is preliminary data.</text>
</comment>
<evidence type="ECO:0000259" key="3">
    <source>
        <dbReference type="PROSITE" id="PS50863"/>
    </source>
</evidence>
<sequence>MMNNNLGFGSTFLLLVQASDCGGSIFLQIWKFNRGFEIGNRRLHPSCSAAKSATVQMDKVSDSSNKWAEDIYWSHFQFTHFYQILAGGSEQKLVLPNKFANNLKKKLPSTVTLKGPSGATWDVGLSANDDTLYFKHGWQEFVKAHSLEQNDLLVFRYNGASQFDVLVFDWKSFCEKEASYFVKICEHKNSDTGHKAKRKFGEPTIDSFDVDANNGAECASSENNMHDDSMERMIQDVVSKATNLNGQPEVFSAQPIRTIRTRRRKETPKSAAVMTPTPAPVQLSDSDEEATPVKKTGSYAEQYLSNRRAITEEDKNNALKLAEAASSNAGFKVIMRPSHVYRRFYLFIPTQWVTKNLSLCNQDVILRLGNDEWPAKFNFTASRQCGGLTSGWKHFAIDNNLEEFDVCLFEPVPKTSGPVVLEEANQSQLKLNLWDLSLANILSMPRYSRGFAIIQCTEDKMQILQGYEVEHRRVHVPAILHHHGCVRKEGRKEVVLGGVEREMGVFGSCF</sequence>
<dbReference type="CDD" id="cd10017">
    <property type="entry name" value="B3_DNA"/>
    <property type="match status" value="2"/>
</dbReference>
<feature type="domain" description="TF-B3" evidence="3">
    <location>
        <begin position="78"/>
        <end position="171"/>
    </location>
</feature>
<name>A0AAV6MRD1_9ROSI</name>
<dbReference type="PROSITE" id="PS50863">
    <property type="entry name" value="B3"/>
    <property type="match status" value="2"/>
</dbReference>
<feature type="signal peptide" evidence="2">
    <location>
        <begin position="1"/>
        <end position="21"/>
    </location>
</feature>
<dbReference type="Proteomes" id="UP000685013">
    <property type="component" value="Chromosome 12"/>
</dbReference>
<organism evidence="4 5">
    <name type="scientific">Cucurbita argyrosperma subsp. sororia</name>
    <dbReference type="NCBI Taxonomy" id="37648"/>
    <lineage>
        <taxon>Eukaryota</taxon>
        <taxon>Viridiplantae</taxon>
        <taxon>Streptophyta</taxon>
        <taxon>Embryophyta</taxon>
        <taxon>Tracheophyta</taxon>
        <taxon>Spermatophyta</taxon>
        <taxon>Magnoliopsida</taxon>
        <taxon>eudicotyledons</taxon>
        <taxon>Gunneridae</taxon>
        <taxon>Pentapetalae</taxon>
        <taxon>rosids</taxon>
        <taxon>fabids</taxon>
        <taxon>Cucurbitales</taxon>
        <taxon>Cucurbitaceae</taxon>
        <taxon>Cucurbiteae</taxon>
        <taxon>Cucurbita</taxon>
    </lineage>
</organism>
<protein>
    <submittedName>
        <fullName evidence="4">B3 domain-containing protein REM16</fullName>
    </submittedName>
</protein>
<evidence type="ECO:0000313" key="5">
    <source>
        <dbReference type="Proteomes" id="UP000685013"/>
    </source>
</evidence>
<dbReference type="Pfam" id="PF02362">
    <property type="entry name" value="B3"/>
    <property type="match status" value="2"/>
</dbReference>
<reference evidence="4 5" key="1">
    <citation type="journal article" date="2021" name="Hortic Res">
        <title>The domestication of Cucurbita argyrosperma as revealed by the genome of its wild relative.</title>
        <authorList>
            <person name="Barrera-Redondo J."/>
            <person name="Sanchez-de la Vega G."/>
            <person name="Aguirre-Liguori J.A."/>
            <person name="Castellanos-Morales G."/>
            <person name="Gutierrez-Guerrero Y.T."/>
            <person name="Aguirre-Dugua X."/>
            <person name="Aguirre-Planter E."/>
            <person name="Tenaillon M.I."/>
            <person name="Lira-Saade R."/>
            <person name="Eguiarte L.E."/>
        </authorList>
    </citation>
    <scope>NUCLEOTIDE SEQUENCE [LARGE SCALE GENOMIC DNA]</scope>
    <source>
        <strain evidence="4">JBR-2021</strain>
    </source>
</reference>
<dbReference type="InterPro" id="IPR044837">
    <property type="entry name" value="REM16-like"/>
</dbReference>
<dbReference type="GO" id="GO:0003677">
    <property type="term" value="F:DNA binding"/>
    <property type="evidence" value="ECO:0007669"/>
    <property type="project" value="InterPro"/>
</dbReference>
<keyword evidence="2" id="KW-0732">Signal</keyword>
<feature type="chain" id="PRO_5043585692" evidence="2">
    <location>
        <begin position="22"/>
        <end position="510"/>
    </location>
</feature>
<keyword evidence="5" id="KW-1185">Reference proteome</keyword>
<evidence type="ECO:0000256" key="2">
    <source>
        <dbReference type="SAM" id="SignalP"/>
    </source>
</evidence>
<dbReference type="SMART" id="SM01019">
    <property type="entry name" value="B3"/>
    <property type="match status" value="2"/>
</dbReference>
<dbReference type="PANTHER" id="PTHR31391">
    <property type="entry name" value="B3 DOMAIN-CONTAINING PROTEIN OS11G0197600-RELATED"/>
    <property type="match status" value="1"/>
</dbReference>
<dbReference type="PANTHER" id="PTHR31391:SF157">
    <property type="entry name" value="B3 DOMAIN-CONTAINING PROTEIN REM16"/>
    <property type="match status" value="1"/>
</dbReference>
<dbReference type="AlphaFoldDB" id="A0AAV6MRD1"/>
<evidence type="ECO:0000313" key="4">
    <source>
        <dbReference type="EMBL" id="KAG6585636.1"/>
    </source>
</evidence>
<accession>A0AAV6MRD1</accession>
<dbReference type="EMBL" id="JAGKQH010000012">
    <property type="protein sequence ID" value="KAG6585636.1"/>
    <property type="molecule type" value="Genomic_DNA"/>
</dbReference>
<gene>
    <name evidence="4" type="primary">REM16</name>
    <name evidence="4" type="ORF">SDJN03_18369</name>
</gene>